<dbReference type="Pfam" id="PF00394">
    <property type="entry name" value="Cu-oxidase"/>
    <property type="match status" value="1"/>
</dbReference>
<dbReference type="STRING" id="741276.A0A2S5BDB5"/>
<keyword evidence="3 7" id="KW-0732">Signal</keyword>
<dbReference type="PROSITE" id="PS00079">
    <property type="entry name" value="MULTICOPPER_OXIDASE1"/>
    <property type="match status" value="2"/>
</dbReference>
<evidence type="ECO:0000259" key="8">
    <source>
        <dbReference type="Pfam" id="PF00394"/>
    </source>
</evidence>
<dbReference type="OrthoDB" id="2121828at2759"/>
<name>A0A2S5BDB5_9BASI</name>
<dbReference type="InterPro" id="IPR045087">
    <property type="entry name" value="Cu-oxidase_fam"/>
</dbReference>
<feature type="domain" description="Plastocyanin-like" evidence="10">
    <location>
        <begin position="28"/>
        <end position="144"/>
    </location>
</feature>
<proteinExistence type="inferred from homology"/>
<evidence type="ECO:0000256" key="5">
    <source>
        <dbReference type="ARBA" id="ARBA00023008"/>
    </source>
</evidence>
<dbReference type="SUPFAM" id="SSF49503">
    <property type="entry name" value="Cupredoxins"/>
    <property type="match status" value="3"/>
</dbReference>
<dbReference type="Pfam" id="PF07732">
    <property type="entry name" value="Cu-oxidase_3"/>
    <property type="match status" value="1"/>
</dbReference>
<evidence type="ECO:0000259" key="9">
    <source>
        <dbReference type="Pfam" id="PF07731"/>
    </source>
</evidence>
<dbReference type="InterPro" id="IPR008972">
    <property type="entry name" value="Cupredoxin"/>
</dbReference>
<dbReference type="Pfam" id="PF07731">
    <property type="entry name" value="Cu-oxidase_2"/>
    <property type="match status" value="1"/>
</dbReference>
<evidence type="ECO:0008006" key="13">
    <source>
        <dbReference type="Google" id="ProtNLM"/>
    </source>
</evidence>
<dbReference type="CDD" id="cd13851">
    <property type="entry name" value="CuRO_1_Fet3p"/>
    <property type="match status" value="1"/>
</dbReference>
<dbReference type="Proteomes" id="UP000237144">
    <property type="component" value="Unassembled WGS sequence"/>
</dbReference>
<feature type="signal peptide" evidence="7">
    <location>
        <begin position="1"/>
        <end position="19"/>
    </location>
</feature>
<evidence type="ECO:0000313" key="11">
    <source>
        <dbReference type="EMBL" id="POY74748.1"/>
    </source>
</evidence>
<dbReference type="PROSITE" id="PS00080">
    <property type="entry name" value="MULTICOPPER_OXIDASE2"/>
    <property type="match status" value="1"/>
</dbReference>
<dbReference type="GO" id="GO:0033215">
    <property type="term" value="P:reductive iron assimilation"/>
    <property type="evidence" value="ECO:0007669"/>
    <property type="project" value="TreeGrafter"/>
</dbReference>
<gene>
    <name evidence="11" type="ORF">BMF94_2224</name>
</gene>
<dbReference type="InterPro" id="IPR011707">
    <property type="entry name" value="Cu-oxidase-like_N"/>
</dbReference>
<feature type="chain" id="PRO_5015436219" description="Laccase" evidence="7">
    <location>
        <begin position="20"/>
        <end position="634"/>
    </location>
</feature>
<evidence type="ECO:0000256" key="6">
    <source>
        <dbReference type="ARBA" id="ARBA00023180"/>
    </source>
</evidence>
<dbReference type="CDD" id="cd13899">
    <property type="entry name" value="CuRO_3_Fet3p"/>
    <property type="match status" value="1"/>
</dbReference>
<keyword evidence="5" id="KW-0186">Copper</keyword>
<dbReference type="EMBL" id="PJQD01000022">
    <property type="protein sequence ID" value="POY74748.1"/>
    <property type="molecule type" value="Genomic_DNA"/>
</dbReference>
<dbReference type="GO" id="GO:0010106">
    <property type="term" value="P:cellular response to iron ion starvation"/>
    <property type="evidence" value="ECO:0007669"/>
    <property type="project" value="TreeGrafter"/>
</dbReference>
<dbReference type="CDD" id="cd13877">
    <property type="entry name" value="CuRO_2_Fet3p_like"/>
    <property type="match status" value="1"/>
</dbReference>
<dbReference type="InterPro" id="IPR033138">
    <property type="entry name" value="Cu_oxidase_CS"/>
</dbReference>
<comment type="caution">
    <text evidence="11">The sequence shown here is derived from an EMBL/GenBank/DDBJ whole genome shotgun (WGS) entry which is preliminary data.</text>
</comment>
<comment type="similarity">
    <text evidence="1">Belongs to the multicopper oxidase family.</text>
</comment>
<protein>
    <recommendedName>
        <fullName evidence="13">Laccase</fullName>
    </recommendedName>
</protein>
<evidence type="ECO:0000259" key="10">
    <source>
        <dbReference type="Pfam" id="PF07732"/>
    </source>
</evidence>
<dbReference type="GO" id="GO:0005507">
    <property type="term" value="F:copper ion binding"/>
    <property type="evidence" value="ECO:0007669"/>
    <property type="project" value="InterPro"/>
</dbReference>
<dbReference type="AlphaFoldDB" id="A0A2S5BDB5"/>
<organism evidence="11 12">
    <name type="scientific">Rhodotorula taiwanensis</name>
    <dbReference type="NCBI Taxonomy" id="741276"/>
    <lineage>
        <taxon>Eukaryota</taxon>
        <taxon>Fungi</taxon>
        <taxon>Dikarya</taxon>
        <taxon>Basidiomycota</taxon>
        <taxon>Pucciniomycotina</taxon>
        <taxon>Microbotryomycetes</taxon>
        <taxon>Sporidiobolales</taxon>
        <taxon>Sporidiobolaceae</taxon>
        <taxon>Rhodotorula</taxon>
    </lineage>
</organism>
<reference evidence="11 12" key="1">
    <citation type="journal article" date="2018" name="Front. Microbiol.">
        <title>Prospects for Fungal Bioremediation of Acidic Radioactive Waste Sites: Characterization and Genome Sequence of Rhodotorula taiwanensis MD1149.</title>
        <authorList>
            <person name="Tkavc R."/>
            <person name="Matrosova V.Y."/>
            <person name="Grichenko O.E."/>
            <person name="Gostincar C."/>
            <person name="Volpe R.P."/>
            <person name="Klimenkova P."/>
            <person name="Gaidamakova E.K."/>
            <person name="Zhou C.E."/>
            <person name="Stewart B.J."/>
            <person name="Lyman M.G."/>
            <person name="Malfatti S.A."/>
            <person name="Rubinfeld B."/>
            <person name="Courtot M."/>
            <person name="Singh J."/>
            <person name="Dalgard C.L."/>
            <person name="Hamilton T."/>
            <person name="Frey K.G."/>
            <person name="Gunde-Cimerman N."/>
            <person name="Dugan L."/>
            <person name="Daly M.J."/>
        </authorList>
    </citation>
    <scope>NUCLEOTIDE SEQUENCE [LARGE SCALE GENOMIC DNA]</scope>
    <source>
        <strain evidence="11 12">MD1149</strain>
    </source>
</reference>
<dbReference type="InterPro" id="IPR002355">
    <property type="entry name" value="Cu_oxidase_Cu_BS"/>
</dbReference>
<keyword evidence="2" id="KW-0479">Metal-binding</keyword>
<evidence type="ECO:0000256" key="3">
    <source>
        <dbReference type="ARBA" id="ARBA00022729"/>
    </source>
</evidence>
<feature type="domain" description="Plastocyanin-like" evidence="9">
    <location>
        <begin position="378"/>
        <end position="509"/>
    </location>
</feature>
<evidence type="ECO:0000256" key="2">
    <source>
        <dbReference type="ARBA" id="ARBA00022723"/>
    </source>
</evidence>
<evidence type="ECO:0000256" key="7">
    <source>
        <dbReference type="SAM" id="SignalP"/>
    </source>
</evidence>
<dbReference type="GO" id="GO:0004322">
    <property type="term" value="F:ferroxidase activity"/>
    <property type="evidence" value="ECO:0007669"/>
    <property type="project" value="TreeGrafter"/>
</dbReference>
<dbReference type="Gene3D" id="2.60.40.420">
    <property type="entry name" value="Cupredoxins - blue copper proteins"/>
    <property type="match status" value="3"/>
</dbReference>
<dbReference type="InterPro" id="IPR001117">
    <property type="entry name" value="Cu-oxidase_2nd"/>
</dbReference>
<dbReference type="InterPro" id="IPR044130">
    <property type="entry name" value="CuRO_2_Fet3-like"/>
</dbReference>
<evidence type="ECO:0000256" key="4">
    <source>
        <dbReference type="ARBA" id="ARBA00023002"/>
    </source>
</evidence>
<dbReference type="PANTHER" id="PTHR11709:SF361">
    <property type="entry name" value="IRON TRANSPORT MULTICOPPER OXIDASE FET3"/>
    <property type="match status" value="1"/>
</dbReference>
<keyword evidence="12" id="KW-1185">Reference proteome</keyword>
<feature type="domain" description="Plastocyanin-like" evidence="8">
    <location>
        <begin position="152"/>
        <end position="305"/>
    </location>
</feature>
<accession>A0A2S5BDB5</accession>
<dbReference type="GO" id="GO:0033573">
    <property type="term" value="C:high-affinity iron permease complex"/>
    <property type="evidence" value="ECO:0007669"/>
    <property type="project" value="TreeGrafter"/>
</dbReference>
<evidence type="ECO:0000256" key="1">
    <source>
        <dbReference type="ARBA" id="ARBA00010609"/>
    </source>
</evidence>
<keyword evidence="4" id="KW-0560">Oxidoreductase</keyword>
<sequence>MRGTLLAGALLASAVPIRAALVERWLNITYVTASPDGFEKQYSVGTNGTWPPPPLEVRANDTVRVHAHNSLDHPTSIHHHGIFFNGTNYYDGAPGITQCGIPSGESLTYEVPVNLQHGTYWYHSHTGVDYQDGMRAPLVIHAEKEAHDYDDEFTIVLSDWYHERANKLNNKFMNKFNPTGAEPVPDSLLIYASHNGSYLPAADNVKFNENLALPFEAGKTYRLRVVNAGIFAMTFFWIDGHDMRVIEVDGIDIEEFPVNHLTLAVAQRYSVLVTARNDTSQNFLMHANFDSSMFDTVPEGLQLNYTSSVSYAAGNPMAPAETRGMELMELMDDFNMVPIVAQPQLIPNTHTELDVWFDAYDNGVNRASMLDNITFAMPETPSLMTMLSMGNDSFNPAAYGPQTAARVLNKFDVMDLLLINFDANAHPFHLHGHTFQITRRASDVTSSDPALNPPHTHNATNPMRRDTIVVPAGGAVNIQWTADNPGAWIFHCHIQWHMESGLAVVFMSDIEGAQQSLTLPQALKDQCQALGISPTGNAGGKMSLTDFGSAPKGPHDQANITGWTPKAKGALAGCVITAVLGMLSVVWYAVGGQLDVEELEEEVERDMAEKAAKGGGYKKRMFNAIVGKKKPAST</sequence>
<keyword evidence="6" id="KW-0325">Glycoprotein</keyword>
<evidence type="ECO:0000313" key="12">
    <source>
        <dbReference type="Proteomes" id="UP000237144"/>
    </source>
</evidence>
<dbReference type="PANTHER" id="PTHR11709">
    <property type="entry name" value="MULTI-COPPER OXIDASE"/>
    <property type="match status" value="1"/>
</dbReference>
<dbReference type="InterPro" id="IPR011706">
    <property type="entry name" value="Cu-oxidase_C"/>
</dbReference>